<dbReference type="Proteomes" id="UP000186221">
    <property type="component" value="Unassembled WGS sequence"/>
</dbReference>
<keyword evidence="4" id="KW-0472">Membrane</keyword>
<name>A0A1N7K6Z0_9RHOB</name>
<evidence type="ECO:0000313" key="7">
    <source>
        <dbReference type="EMBL" id="SIS57327.1"/>
    </source>
</evidence>
<dbReference type="AlphaFoldDB" id="A0A1N7K6Z0"/>
<gene>
    <name evidence="7" type="ORF">SAMN05421580_102274</name>
</gene>
<sequence>MTKIAIPLLAIFALTACETVKGAGRDMQAAGSAVTSEAAEAQSEM</sequence>
<evidence type="ECO:0000313" key="8">
    <source>
        <dbReference type="Proteomes" id="UP000186221"/>
    </source>
</evidence>
<accession>A0A1N7K6Z0</accession>
<keyword evidence="5" id="KW-0564">Palmitate</keyword>
<evidence type="ECO:0000256" key="6">
    <source>
        <dbReference type="ARBA" id="ARBA00023288"/>
    </source>
</evidence>
<keyword evidence="6" id="KW-0449">Lipoprotein</keyword>
<dbReference type="InterPro" id="IPR012556">
    <property type="entry name" value="Entericidin"/>
</dbReference>
<evidence type="ECO:0000256" key="5">
    <source>
        <dbReference type="ARBA" id="ARBA00023139"/>
    </source>
</evidence>
<keyword evidence="8" id="KW-1185">Reference proteome</keyword>
<reference evidence="8" key="1">
    <citation type="submission" date="2017-01" db="EMBL/GenBank/DDBJ databases">
        <authorList>
            <person name="Varghese N."/>
            <person name="Submissions S."/>
        </authorList>
    </citation>
    <scope>NUCLEOTIDE SEQUENCE [LARGE SCALE GENOMIC DNA]</scope>
    <source>
        <strain evidence="8">DSM 19945</strain>
    </source>
</reference>
<proteinExistence type="inferred from homology"/>
<dbReference type="GO" id="GO:0016020">
    <property type="term" value="C:membrane"/>
    <property type="evidence" value="ECO:0007669"/>
    <property type="project" value="InterPro"/>
</dbReference>
<evidence type="ECO:0000256" key="4">
    <source>
        <dbReference type="ARBA" id="ARBA00023136"/>
    </source>
</evidence>
<dbReference type="RefSeq" id="WP_076483853.1">
    <property type="nucleotide sequence ID" value="NZ_FTOG01000002.1"/>
</dbReference>
<evidence type="ECO:0000256" key="1">
    <source>
        <dbReference type="ARBA" id="ARBA00010296"/>
    </source>
</evidence>
<dbReference type="GO" id="GO:0009636">
    <property type="term" value="P:response to toxic substance"/>
    <property type="evidence" value="ECO:0007669"/>
    <property type="project" value="InterPro"/>
</dbReference>
<dbReference type="PROSITE" id="PS51257">
    <property type="entry name" value="PROKAR_LIPOPROTEIN"/>
    <property type="match status" value="1"/>
</dbReference>
<dbReference type="EMBL" id="FTOG01000002">
    <property type="protein sequence ID" value="SIS57327.1"/>
    <property type="molecule type" value="Genomic_DNA"/>
</dbReference>
<organism evidence="7 8">
    <name type="scientific">Rhodobacter aestuarii</name>
    <dbReference type="NCBI Taxonomy" id="453582"/>
    <lineage>
        <taxon>Bacteria</taxon>
        <taxon>Pseudomonadati</taxon>
        <taxon>Pseudomonadota</taxon>
        <taxon>Alphaproteobacteria</taxon>
        <taxon>Rhodobacterales</taxon>
        <taxon>Rhodobacter group</taxon>
        <taxon>Rhodobacter</taxon>
    </lineage>
</organism>
<keyword evidence="3" id="KW-0732">Signal</keyword>
<keyword evidence="2" id="KW-1003">Cell membrane</keyword>
<comment type="similarity">
    <text evidence="1">Belongs to the EcnA/EcnB lipoprotein family.</text>
</comment>
<protein>
    <submittedName>
        <fullName evidence="7">Entericidin EcnA/B family protein</fullName>
    </submittedName>
</protein>
<evidence type="ECO:0000256" key="2">
    <source>
        <dbReference type="ARBA" id="ARBA00022475"/>
    </source>
</evidence>
<evidence type="ECO:0000256" key="3">
    <source>
        <dbReference type="ARBA" id="ARBA00022729"/>
    </source>
</evidence>
<dbReference type="OrthoDB" id="7363288at2"/>
<dbReference type="Pfam" id="PF08085">
    <property type="entry name" value="Entericidin"/>
    <property type="match status" value="1"/>
</dbReference>